<dbReference type="InterPro" id="IPR037893">
    <property type="entry name" value="CS_CacyBP"/>
</dbReference>
<keyword evidence="13" id="KW-1185">Reference proteome</keyword>
<dbReference type="EMBL" id="JACEFO010002359">
    <property type="protein sequence ID" value="KAF8663745.1"/>
    <property type="molecule type" value="Genomic_DNA"/>
</dbReference>
<dbReference type="PANTHER" id="PTHR47686:SF1">
    <property type="entry name" value="CALCYCLIN-BINDING PROTEIN"/>
    <property type="match status" value="1"/>
</dbReference>
<dbReference type="InterPro" id="IPR008978">
    <property type="entry name" value="HSP20-like_chaperone"/>
</dbReference>
<evidence type="ECO:0000256" key="9">
    <source>
        <dbReference type="ARBA" id="ARBA00025145"/>
    </source>
</evidence>
<dbReference type="CDD" id="cd06468">
    <property type="entry name" value="p23_CacyBP"/>
    <property type="match status" value="1"/>
</dbReference>
<dbReference type="PROSITE" id="PS51203">
    <property type="entry name" value="CS"/>
    <property type="match status" value="1"/>
</dbReference>
<comment type="subcellular location">
    <subcellularLocation>
        <location evidence="2">Cytoplasm</location>
    </subcellularLocation>
    <subcellularLocation>
        <location evidence="1">Nucleus</location>
    </subcellularLocation>
</comment>
<dbReference type="Gene3D" id="2.60.40.790">
    <property type="match status" value="1"/>
</dbReference>
<dbReference type="GO" id="GO:0005737">
    <property type="term" value="C:cytoplasm"/>
    <property type="evidence" value="ECO:0007669"/>
    <property type="project" value="UniProtKB-SubCell"/>
</dbReference>
<evidence type="ECO:0000256" key="7">
    <source>
        <dbReference type="ARBA" id="ARBA00022990"/>
    </source>
</evidence>
<evidence type="ECO:0000259" key="11">
    <source>
        <dbReference type="PROSITE" id="PS51203"/>
    </source>
</evidence>
<evidence type="ECO:0000256" key="2">
    <source>
        <dbReference type="ARBA" id="ARBA00004496"/>
    </source>
</evidence>
<feature type="domain" description="CS" evidence="11">
    <location>
        <begin position="78"/>
        <end position="168"/>
    </location>
</feature>
<dbReference type="GO" id="GO:0015631">
    <property type="term" value="F:tubulin binding"/>
    <property type="evidence" value="ECO:0007669"/>
    <property type="project" value="InterPro"/>
</dbReference>
<proteinExistence type="predicted"/>
<dbReference type="Pfam" id="PF09032">
    <property type="entry name" value="Siah-Interact_N"/>
    <property type="match status" value="1"/>
</dbReference>
<comment type="caution">
    <text evidence="12">The sequence shown here is derived from an EMBL/GenBank/DDBJ whole genome shotgun (WGS) entry which is preliminary data.</text>
</comment>
<gene>
    <name evidence="12" type="ORF">HU200_055070</name>
</gene>
<sequence length="227" mass="25660">MSAAEELRLELDELRQLEGLAKRPRVQSLLANEIRNVEAKFAMSDCDVRWQLAKATAPAPEPQAAASAPPARPGLNYVTLGSFSWDQDTDKIRIYVFLEGVEQEKVETDFKPMSVDIKLHDVKGKNYRCAIPKLNKEIVPEKCKVLVKPSKVVITLCKASKGNWVDLYYKEDKFKPSMDKEKDPMSGIMDLMKNMYEEGDEDMKRTIAKAWSDARSGKTTDSLTGLR</sequence>
<dbReference type="OrthoDB" id="164025at2759"/>
<dbReference type="PANTHER" id="PTHR47686">
    <property type="entry name" value="SGS DOMAIN-CONTAINING PROTEIN"/>
    <property type="match status" value="1"/>
</dbReference>
<dbReference type="Pfam" id="PF04969">
    <property type="entry name" value="CS"/>
    <property type="match status" value="1"/>
</dbReference>
<reference evidence="12" key="1">
    <citation type="submission" date="2020-07" db="EMBL/GenBank/DDBJ databases">
        <title>Genome sequence and genetic diversity analysis of an under-domesticated orphan crop, white fonio (Digitaria exilis).</title>
        <authorList>
            <person name="Bennetzen J.L."/>
            <person name="Chen S."/>
            <person name="Ma X."/>
            <person name="Wang X."/>
            <person name="Yssel A.E.J."/>
            <person name="Chaluvadi S.R."/>
            <person name="Johnson M."/>
            <person name="Gangashetty P."/>
            <person name="Hamidou F."/>
            <person name="Sanogo M.D."/>
            <person name="Zwaenepoel A."/>
            <person name="Wallace J."/>
            <person name="Van De Peer Y."/>
            <person name="Van Deynze A."/>
        </authorList>
    </citation>
    <scope>NUCLEOTIDE SEQUENCE</scope>
    <source>
        <tissue evidence="12">Leaves</tissue>
    </source>
</reference>
<evidence type="ECO:0000313" key="13">
    <source>
        <dbReference type="Proteomes" id="UP000636709"/>
    </source>
</evidence>
<dbReference type="InterPro" id="IPR037201">
    <property type="entry name" value="CacyBP_N"/>
</dbReference>
<keyword evidence="8" id="KW-0539">Nucleus</keyword>
<keyword evidence="5" id="KW-0597">Phosphoprotein</keyword>
<dbReference type="GO" id="GO:0005634">
    <property type="term" value="C:nucleus"/>
    <property type="evidence" value="ECO:0007669"/>
    <property type="project" value="UniProtKB-SubCell"/>
</dbReference>
<evidence type="ECO:0000256" key="6">
    <source>
        <dbReference type="ARBA" id="ARBA00022786"/>
    </source>
</evidence>
<evidence type="ECO:0000256" key="3">
    <source>
        <dbReference type="ARBA" id="ARBA00015702"/>
    </source>
</evidence>
<dbReference type="AlphaFoldDB" id="A0A835AL28"/>
<dbReference type="GO" id="GO:0044548">
    <property type="term" value="F:S100 protein binding"/>
    <property type="evidence" value="ECO:0007669"/>
    <property type="project" value="InterPro"/>
</dbReference>
<dbReference type="PROSITE" id="PS51048">
    <property type="entry name" value="SGS"/>
    <property type="match status" value="1"/>
</dbReference>
<dbReference type="SUPFAM" id="SSF140106">
    <property type="entry name" value="Calcyclin-binding protein-like"/>
    <property type="match status" value="1"/>
</dbReference>
<keyword evidence="7" id="KW-0007">Acetylation</keyword>
<protein>
    <recommendedName>
        <fullName evidence="3">Calcyclin-binding protein</fullName>
    </recommendedName>
</protein>
<keyword evidence="6" id="KW-0833">Ubl conjugation pathway</keyword>
<feature type="domain" description="SGS" evidence="10">
    <location>
        <begin position="153"/>
        <end position="227"/>
    </location>
</feature>
<dbReference type="InterPro" id="IPR015120">
    <property type="entry name" value="Siah-Interact_N"/>
</dbReference>
<evidence type="ECO:0000256" key="8">
    <source>
        <dbReference type="ARBA" id="ARBA00023242"/>
    </source>
</evidence>
<dbReference type="FunFam" id="2.60.40.790:FF:000040">
    <property type="entry name" value="Calcyclin binding protein"/>
    <property type="match status" value="1"/>
</dbReference>
<dbReference type="InterPro" id="IPR007699">
    <property type="entry name" value="SGS_dom"/>
</dbReference>
<keyword evidence="4" id="KW-0963">Cytoplasm</keyword>
<organism evidence="12 13">
    <name type="scientific">Digitaria exilis</name>
    <dbReference type="NCBI Taxonomy" id="1010633"/>
    <lineage>
        <taxon>Eukaryota</taxon>
        <taxon>Viridiplantae</taxon>
        <taxon>Streptophyta</taxon>
        <taxon>Embryophyta</taxon>
        <taxon>Tracheophyta</taxon>
        <taxon>Spermatophyta</taxon>
        <taxon>Magnoliopsida</taxon>
        <taxon>Liliopsida</taxon>
        <taxon>Poales</taxon>
        <taxon>Poaceae</taxon>
        <taxon>PACMAD clade</taxon>
        <taxon>Panicoideae</taxon>
        <taxon>Panicodae</taxon>
        <taxon>Paniceae</taxon>
        <taxon>Anthephorinae</taxon>
        <taxon>Digitaria</taxon>
    </lineage>
</organism>
<evidence type="ECO:0000313" key="12">
    <source>
        <dbReference type="EMBL" id="KAF8663745.1"/>
    </source>
</evidence>
<evidence type="ECO:0000259" key="10">
    <source>
        <dbReference type="PROSITE" id="PS51048"/>
    </source>
</evidence>
<dbReference type="InterPro" id="IPR007052">
    <property type="entry name" value="CS_dom"/>
</dbReference>
<evidence type="ECO:0000256" key="5">
    <source>
        <dbReference type="ARBA" id="ARBA00022553"/>
    </source>
</evidence>
<evidence type="ECO:0000256" key="1">
    <source>
        <dbReference type="ARBA" id="ARBA00004123"/>
    </source>
</evidence>
<comment type="function">
    <text evidence="9">May be involved in calcium-dependent ubiquitination and subsequent proteasomal degradation of target proteins. Probably serves as a molecular bridge in ubiquitin E3 complexes. Participates in the ubiquitin-mediated degradation of beta-catenin (CTNNB1).</text>
</comment>
<dbReference type="Proteomes" id="UP000636709">
    <property type="component" value="Unassembled WGS sequence"/>
</dbReference>
<dbReference type="GO" id="GO:0031625">
    <property type="term" value="F:ubiquitin protein ligase binding"/>
    <property type="evidence" value="ECO:0007669"/>
    <property type="project" value="InterPro"/>
</dbReference>
<dbReference type="SUPFAM" id="SSF49764">
    <property type="entry name" value="HSP20-like chaperones"/>
    <property type="match status" value="1"/>
</dbReference>
<name>A0A835AL28_9POAL</name>
<evidence type="ECO:0000256" key="4">
    <source>
        <dbReference type="ARBA" id="ARBA00022490"/>
    </source>
</evidence>
<accession>A0A835AL28</accession>